<dbReference type="InterPro" id="IPR011009">
    <property type="entry name" value="Kinase-like_dom_sf"/>
</dbReference>
<dbReference type="PROSITE" id="PS50011">
    <property type="entry name" value="PROTEIN_KINASE_DOM"/>
    <property type="match status" value="1"/>
</dbReference>
<dbReference type="PANTHER" id="PTHR43289">
    <property type="entry name" value="MITOGEN-ACTIVATED PROTEIN KINASE KINASE KINASE 20-RELATED"/>
    <property type="match status" value="1"/>
</dbReference>
<evidence type="ECO:0000313" key="9">
    <source>
        <dbReference type="Proteomes" id="UP001448614"/>
    </source>
</evidence>
<keyword evidence="5 8" id="KW-0418">Kinase</keyword>
<comment type="caution">
    <text evidence="8">The sequence shown here is derived from an EMBL/GenBank/DDBJ whole genome shotgun (WGS) entry which is preliminary data.</text>
</comment>
<dbReference type="CDD" id="cd14014">
    <property type="entry name" value="STKc_PknB_like"/>
    <property type="match status" value="1"/>
</dbReference>
<sequence>MTTLDVAAVRADRGAGCSSMARPEAVVEHTVHGPAPRTAGERATLQPAAPLQDEVVLGGRYRLGGRLGGGSEAYVNEALDLRTGKPVAVKIFRATDPAKSQAAKDAPFRREVDIHSRLRHQNIVAVLGSGIWETTDPQGSRNYLVMDLMDGSDLRSILHDRPATPEQTVAWMSGIAKALTHLHRRGIVHNDIKPGNILVDFNAAPDSLGTAKLTDFGIAIDGRHAAPRSSSGTPHYLSPEEVCGGTSTSASDIYSLGLVALECLTGTKAFPGPPLESMVARTLGEPRIPGTVRRRWSMVLHAMTDPDPAGRPSASQVVGMLRRLTW</sequence>
<dbReference type="SMART" id="SM00220">
    <property type="entry name" value="S_TKc"/>
    <property type="match status" value="1"/>
</dbReference>
<evidence type="ECO:0000313" key="8">
    <source>
        <dbReference type="EMBL" id="MEO3941158.1"/>
    </source>
</evidence>
<dbReference type="Gene3D" id="3.30.200.20">
    <property type="entry name" value="Phosphorylase Kinase, domain 1"/>
    <property type="match status" value="1"/>
</dbReference>
<keyword evidence="6" id="KW-0067">ATP-binding</keyword>
<keyword evidence="2" id="KW-0723">Serine/threonine-protein kinase</keyword>
<evidence type="ECO:0000256" key="3">
    <source>
        <dbReference type="ARBA" id="ARBA00022679"/>
    </source>
</evidence>
<name>A0ABV0GRU5_PAENI</name>
<keyword evidence="3 8" id="KW-0808">Transferase</keyword>
<dbReference type="RefSeq" id="WP_347782355.1">
    <property type="nucleotide sequence ID" value="NZ_JBBMFV010000004.1"/>
</dbReference>
<evidence type="ECO:0000259" key="7">
    <source>
        <dbReference type="PROSITE" id="PS50011"/>
    </source>
</evidence>
<keyword evidence="9" id="KW-1185">Reference proteome</keyword>
<organism evidence="8 9">
    <name type="scientific">Paenarthrobacter nicotinovorans</name>
    <name type="common">Arthrobacter nicotinovorans</name>
    <dbReference type="NCBI Taxonomy" id="29320"/>
    <lineage>
        <taxon>Bacteria</taxon>
        <taxon>Bacillati</taxon>
        <taxon>Actinomycetota</taxon>
        <taxon>Actinomycetes</taxon>
        <taxon>Micrococcales</taxon>
        <taxon>Micrococcaceae</taxon>
        <taxon>Paenarthrobacter</taxon>
    </lineage>
</organism>
<dbReference type="InterPro" id="IPR008271">
    <property type="entry name" value="Ser/Thr_kinase_AS"/>
</dbReference>
<evidence type="ECO:0000256" key="4">
    <source>
        <dbReference type="ARBA" id="ARBA00022741"/>
    </source>
</evidence>
<keyword evidence="4" id="KW-0547">Nucleotide-binding</keyword>
<dbReference type="EC" id="2.7.11.1" evidence="1"/>
<gene>
    <name evidence="8" type="ORF">V3C41_08775</name>
</gene>
<dbReference type="InterPro" id="IPR000719">
    <property type="entry name" value="Prot_kinase_dom"/>
</dbReference>
<dbReference type="Gene3D" id="1.10.510.10">
    <property type="entry name" value="Transferase(Phosphotransferase) domain 1"/>
    <property type="match status" value="1"/>
</dbReference>
<dbReference type="PANTHER" id="PTHR43289:SF6">
    <property type="entry name" value="SERINE_THREONINE-PROTEIN KINASE NEKL-3"/>
    <property type="match status" value="1"/>
</dbReference>
<evidence type="ECO:0000256" key="6">
    <source>
        <dbReference type="ARBA" id="ARBA00022840"/>
    </source>
</evidence>
<dbReference type="PROSITE" id="PS00108">
    <property type="entry name" value="PROTEIN_KINASE_ST"/>
    <property type="match status" value="1"/>
</dbReference>
<dbReference type="SUPFAM" id="SSF56112">
    <property type="entry name" value="Protein kinase-like (PK-like)"/>
    <property type="match status" value="1"/>
</dbReference>
<accession>A0ABV0GRU5</accession>
<protein>
    <recommendedName>
        <fullName evidence="1">non-specific serine/threonine protein kinase</fullName>
        <ecNumber evidence="1">2.7.11.1</ecNumber>
    </recommendedName>
</protein>
<feature type="domain" description="Protein kinase" evidence="7">
    <location>
        <begin position="61"/>
        <end position="326"/>
    </location>
</feature>
<dbReference type="Pfam" id="PF00069">
    <property type="entry name" value="Pkinase"/>
    <property type="match status" value="1"/>
</dbReference>
<reference evidence="8 9" key="1">
    <citation type="journal article" date="2024" name="Appl. Microbiol. Biotechnol.">
        <title>Biosynthetic gene clusters with biotechnological applications in novel Antarctic isolates from Actinomycetota.</title>
        <authorList>
            <person name="Bruna P."/>
            <person name="Nunez-Montero K."/>
            <person name="Contreras M.J."/>
            <person name="Leal K."/>
            <person name="Garcia M."/>
            <person name="Abanto M."/>
            <person name="Barrientos L."/>
        </authorList>
    </citation>
    <scope>NUCLEOTIDE SEQUENCE [LARGE SCALE GENOMIC DNA]</scope>
    <source>
        <strain evidence="8 9">Se16.17</strain>
    </source>
</reference>
<evidence type="ECO:0000256" key="1">
    <source>
        <dbReference type="ARBA" id="ARBA00012513"/>
    </source>
</evidence>
<evidence type="ECO:0000256" key="2">
    <source>
        <dbReference type="ARBA" id="ARBA00022527"/>
    </source>
</evidence>
<evidence type="ECO:0000256" key="5">
    <source>
        <dbReference type="ARBA" id="ARBA00022777"/>
    </source>
</evidence>
<dbReference type="Proteomes" id="UP001448614">
    <property type="component" value="Unassembled WGS sequence"/>
</dbReference>
<proteinExistence type="predicted"/>
<dbReference type="GO" id="GO:0004674">
    <property type="term" value="F:protein serine/threonine kinase activity"/>
    <property type="evidence" value="ECO:0007669"/>
    <property type="project" value="UniProtKB-EC"/>
</dbReference>
<dbReference type="EMBL" id="JBBMFV010000004">
    <property type="protein sequence ID" value="MEO3941158.1"/>
    <property type="molecule type" value="Genomic_DNA"/>
</dbReference>